<feature type="transmembrane region" description="Helical" evidence="2">
    <location>
        <begin position="128"/>
        <end position="149"/>
    </location>
</feature>
<feature type="transmembrane region" description="Helical" evidence="2">
    <location>
        <begin position="161"/>
        <end position="180"/>
    </location>
</feature>
<dbReference type="OrthoDB" id="9810270at2"/>
<feature type="transmembrane region" description="Helical" evidence="2">
    <location>
        <begin position="99"/>
        <end position="121"/>
    </location>
</feature>
<dbReference type="AlphaFoldDB" id="A0A3M8DQR1"/>
<evidence type="ECO:0000256" key="2">
    <source>
        <dbReference type="SAM" id="Phobius"/>
    </source>
</evidence>
<dbReference type="InterPro" id="IPR051311">
    <property type="entry name" value="DedA_domain"/>
</dbReference>
<evidence type="ECO:0000313" key="4">
    <source>
        <dbReference type="EMBL" id="RNB90304.1"/>
    </source>
</evidence>
<evidence type="ECO:0000259" key="3">
    <source>
        <dbReference type="Pfam" id="PF09335"/>
    </source>
</evidence>
<evidence type="ECO:0000313" key="5">
    <source>
        <dbReference type="Proteomes" id="UP000271031"/>
    </source>
</evidence>
<dbReference type="GO" id="GO:0005886">
    <property type="term" value="C:plasma membrane"/>
    <property type="evidence" value="ECO:0007669"/>
    <property type="project" value="TreeGrafter"/>
</dbReference>
<name>A0A3M8DQR1_9BACL</name>
<comment type="caution">
    <text evidence="4">The sequence shown here is derived from an EMBL/GenBank/DDBJ whole genome shotgun (WGS) entry which is preliminary data.</text>
</comment>
<dbReference type="RefSeq" id="WP_122917232.1">
    <property type="nucleotide sequence ID" value="NZ_RHHQ01000007.1"/>
</dbReference>
<keyword evidence="5" id="KW-1185">Reference proteome</keyword>
<keyword evidence="2" id="KW-1133">Transmembrane helix</keyword>
<feature type="transmembrane region" description="Helical" evidence="2">
    <location>
        <begin position="47"/>
        <end position="68"/>
    </location>
</feature>
<keyword evidence="2" id="KW-0812">Transmembrane</keyword>
<organism evidence="4 5">
    <name type="scientific">Brevibacillus fluminis</name>
    <dbReference type="NCBI Taxonomy" id="511487"/>
    <lineage>
        <taxon>Bacteria</taxon>
        <taxon>Bacillati</taxon>
        <taxon>Bacillota</taxon>
        <taxon>Bacilli</taxon>
        <taxon>Bacillales</taxon>
        <taxon>Paenibacillaceae</taxon>
        <taxon>Brevibacillus</taxon>
    </lineage>
</organism>
<sequence>MFDSIVQLFMQYGLAGLFALSFLDAIVLPVPPFFLQIAMSLIEPEASLRIATVAFTGSVLGAPIGYMLGKWLGKPLMHKLVPAKWANKAMEMFEKNGDAAVIIGSFTPIPFKVFTILSGVFNFSLTRLMFYSILGRGSKFFLIGTLFHFYGKQAKVLLDNYLEVSLLGVAVILAAGWYILSKRKQKFLSK</sequence>
<dbReference type="PANTHER" id="PTHR42709">
    <property type="entry name" value="ALKALINE PHOSPHATASE LIKE PROTEIN"/>
    <property type="match status" value="1"/>
</dbReference>
<accession>A0A3M8DQR1</accession>
<proteinExistence type="inferred from homology"/>
<reference evidence="4 5" key="1">
    <citation type="submission" date="2018-10" db="EMBL/GenBank/DDBJ databases">
        <title>Phylogenomics of Brevibacillus.</title>
        <authorList>
            <person name="Dunlap C."/>
        </authorList>
    </citation>
    <scope>NUCLEOTIDE SEQUENCE [LARGE SCALE GENOMIC DNA]</scope>
    <source>
        <strain evidence="4 5">JCM 15716</strain>
    </source>
</reference>
<protein>
    <submittedName>
        <fullName evidence="4">DedA family protein</fullName>
    </submittedName>
</protein>
<gene>
    <name evidence="4" type="ORF">EDM56_07250</name>
</gene>
<dbReference type="PANTHER" id="PTHR42709:SF11">
    <property type="entry name" value="DEDA FAMILY PROTEIN"/>
    <property type="match status" value="1"/>
</dbReference>
<keyword evidence="2" id="KW-0472">Membrane</keyword>
<dbReference type="InterPro" id="IPR032816">
    <property type="entry name" value="VTT_dom"/>
</dbReference>
<dbReference type="Pfam" id="PF09335">
    <property type="entry name" value="VTT_dom"/>
    <property type="match status" value="1"/>
</dbReference>
<dbReference type="Proteomes" id="UP000271031">
    <property type="component" value="Unassembled WGS sequence"/>
</dbReference>
<comment type="similarity">
    <text evidence="1">Belongs to the DedA family.</text>
</comment>
<feature type="domain" description="VTT" evidence="3">
    <location>
        <begin position="51"/>
        <end position="145"/>
    </location>
</feature>
<evidence type="ECO:0000256" key="1">
    <source>
        <dbReference type="ARBA" id="ARBA00010792"/>
    </source>
</evidence>
<dbReference type="EMBL" id="RHHQ01000007">
    <property type="protein sequence ID" value="RNB90304.1"/>
    <property type="molecule type" value="Genomic_DNA"/>
</dbReference>
<feature type="transmembrane region" description="Helical" evidence="2">
    <location>
        <begin position="12"/>
        <end position="35"/>
    </location>
</feature>